<proteinExistence type="predicted"/>
<evidence type="ECO:0000313" key="2">
    <source>
        <dbReference type="EMBL" id="GFQ87710.1"/>
    </source>
</evidence>
<keyword evidence="3" id="KW-1185">Reference proteome</keyword>
<dbReference type="EMBL" id="BMAO01013298">
    <property type="protein sequence ID" value="GFQ87710.1"/>
    <property type="molecule type" value="Genomic_DNA"/>
</dbReference>
<feature type="region of interest" description="Disordered" evidence="1">
    <location>
        <begin position="22"/>
        <end position="43"/>
    </location>
</feature>
<evidence type="ECO:0000256" key="1">
    <source>
        <dbReference type="SAM" id="MobiDB-lite"/>
    </source>
</evidence>
<gene>
    <name evidence="2" type="primary">NCL1_12926</name>
    <name evidence="2" type="ORF">TNCT_78591</name>
</gene>
<organism evidence="2 3">
    <name type="scientific">Trichonephila clavata</name>
    <name type="common">Joro spider</name>
    <name type="synonym">Nephila clavata</name>
    <dbReference type="NCBI Taxonomy" id="2740835"/>
    <lineage>
        <taxon>Eukaryota</taxon>
        <taxon>Metazoa</taxon>
        <taxon>Ecdysozoa</taxon>
        <taxon>Arthropoda</taxon>
        <taxon>Chelicerata</taxon>
        <taxon>Arachnida</taxon>
        <taxon>Araneae</taxon>
        <taxon>Araneomorphae</taxon>
        <taxon>Entelegynae</taxon>
        <taxon>Araneoidea</taxon>
        <taxon>Nephilidae</taxon>
        <taxon>Trichonephila</taxon>
    </lineage>
</organism>
<name>A0A8X6KV48_TRICU</name>
<sequence>MNVLNKFIFFISSRRLKKRPGGINVSKPAAETSGTLPAELTPLPPQVLGEERADRFHCVRPPRHPIHPVEEARGGHTVDSELVTACFMCI</sequence>
<protein>
    <submittedName>
        <fullName evidence="2">Uncharacterized protein</fullName>
    </submittedName>
</protein>
<evidence type="ECO:0000313" key="3">
    <source>
        <dbReference type="Proteomes" id="UP000887116"/>
    </source>
</evidence>
<dbReference type="Proteomes" id="UP000887116">
    <property type="component" value="Unassembled WGS sequence"/>
</dbReference>
<dbReference type="AlphaFoldDB" id="A0A8X6KV48"/>
<accession>A0A8X6KV48</accession>
<comment type="caution">
    <text evidence="2">The sequence shown here is derived from an EMBL/GenBank/DDBJ whole genome shotgun (WGS) entry which is preliminary data.</text>
</comment>
<reference evidence="2" key="1">
    <citation type="submission" date="2020-07" db="EMBL/GenBank/DDBJ databases">
        <title>Multicomponent nature underlies the extraordinary mechanical properties of spider dragline silk.</title>
        <authorList>
            <person name="Kono N."/>
            <person name="Nakamura H."/>
            <person name="Mori M."/>
            <person name="Yoshida Y."/>
            <person name="Ohtoshi R."/>
            <person name="Malay A.D."/>
            <person name="Moran D.A.P."/>
            <person name="Tomita M."/>
            <person name="Numata K."/>
            <person name="Arakawa K."/>
        </authorList>
    </citation>
    <scope>NUCLEOTIDE SEQUENCE</scope>
</reference>